<evidence type="ECO:0000313" key="2">
    <source>
        <dbReference type="Proteomes" id="UP001501183"/>
    </source>
</evidence>
<accession>A0ABP8NVS8</accession>
<protein>
    <recommendedName>
        <fullName evidence="3">CBS domain-containing protein</fullName>
    </recommendedName>
</protein>
<comment type="caution">
    <text evidence="1">The sequence shown here is derived from an EMBL/GenBank/DDBJ whole genome shotgun (WGS) entry which is preliminary data.</text>
</comment>
<gene>
    <name evidence="1" type="ORF">GCM10023094_12620</name>
</gene>
<evidence type="ECO:0000313" key="1">
    <source>
        <dbReference type="EMBL" id="GAA4475332.1"/>
    </source>
</evidence>
<sequence length="99" mass="10268">MWRSVLTVADLMIRRPSDVVDSPAAVEDALVGPVVLTVGGAASPVLTDGEVCGLYVRVGDVRDDRTPGKVADPVTLCLMLLATGYERAVTLTDAGVEAA</sequence>
<proteinExistence type="predicted"/>
<evidence type="ECO:0008006" key="3">
    <source>
        <dbReference type="Google" id="ProtNLM"/>
    </source>
</evidence>
<name>A0ABP8NVS8_9NOCA</name>
<organism evidence="1 2">
    <name type="scientific">Rhodococcus olei</name>
    <dbReference type="NCBI Taxonomy" id="2161675"/>
    <lineage>
        <taxon>Bacteria</taxon>
        <taxon>Bacillati</taxon>
        <taxon>Actinomycetota</taxon>
        <taxon>Actinomycetes</taxon>
        <taxon>Mycobacteriales</taxon>
        <taxon>Nocardiaceae</taxon>
        <taxon>Rhodococcus</taxon>
    </lineage>
</organism>
<dbReference type="EMBL" id="BAABFB010000026">
    <property type="protein sequence ID" value="GAA4475332.1"/>
    <property type="molecule type" value="Genomic_DNA"/>
</dbReference>
<reference evidence="2" key="1">
    <citation type="journal article" date="2019" name="Int. J. Syst. Evol. Microbiol.">
        <title>The Global Catalogue of Microorganisms (GCM) 10K type strain sequencing project: providing services to taxonomists for standard genome sequencing and annotation.</title>
        <authorList>
            <consortium name="The Broad Institute Genomics Platform"/>
            <consortium name="The Broad Institute Genome Sequencing Center for Infectious Disease"/>
            <person name="Wu L."/>
            <person name="Ma J."/>
        </authorList>
    </citation>
    <scope>NUCLEOTIDE SEQUENCE [LARGE SCALE GENOMIC DNA]</scope>
    <source>
        <strain evidence="2">JCM 32206</strain>
    </source>
</reference>
<dbReference type="Proteomes" id="UP001501183">
    <property type="component" value="Unassembled WGS sequence"/>
</dbReference>
<keyword evidence="2" id="KW-1185">Reference proteome</keyword>